<feature type="compositionally biased region" description="Basic and acidic residues" evidence="1">
    <location>
        <begin position="251"/>
        <end position="260"/>
    </location>
</feature>
<dbReference type="EMBL" id="BMTF01000003">
    <property type="protein sequence ID" value="GGV77194.1"/>
    <property type="molecule type" value="Genomic_DNA"/>
</dbReference>
<feature type="region of interest" description="Disordered" evidence="1">
    <location>
        <begin position="21"/>
        <end position="45"/>
    </location>
</feature>
<comment type="caution">
    <text evidence="2">The sequence shown here is derived from an EMBL/GenBank/DDBJ whole genome shotgun (WGS) entry which is preliminary data.</text>
</comment>
<evidence type="ECO:0008006" key="4">
    <source>
        <dbReference type="Google" id="ProtNLM"/>
    </source>
</evidence>
<dbReference type="InterPro" id="IPR029046">
    <property type="entry name" value="LolA/LolB/LppX"/>
</dbReference>
<dbReference type="Gene3D" id="2.50.20.20">
    <property type="match status" value="1"/>
</dbReference>
<evidence type="ECO:0000313" key="3">
    <source>
        <dbReference type="Proteomes" id="UP000660675"/>
    </source>
</evidence>
<protein>
    <recommendedName>
        <fullName evidence="4">Lipoprotein</fullName>
    </recommendedName>
</protein>
<name>A0ABQ2VVQ7_9ACTN</name>
<proteinExistence type="predicted"/>
<organism evidence="2 3">
    <name type="scientific">Streptomyces gelaticus</name>
    <dbReference type="NCBI Taxonomy" id="285446"/>
    <lineage>
        <taxon>Bacteria</taxon>
        <taxon>Bacillati</taxon>
        <taxon>Actinomycetota</taxon>
        <taxon>Actinomycetes</taxon>
        <taxon>Kitasatosporales</taxon>
        <taxon>Streptomycetaceae</taxon>
        <taxon>Streptomyces</taxon>
    </lineage>
</organism>
<dbReference type="SUPFAM" id="SSF89392">
    <property type="entry name" value="Prokaryotic lipoproteins and lipoprotein localization factors"/>
    <property type="match status" value="1"/>
</dbReference>
<evidence type="ECO:0000256" key="1">
    <source>
        <dbReference type="SAM" id="MobiDB-lite"/>
    </source>
</evidence>
<reference evidence="3" key="1">
    <citation type="journal article" date="2019" name="Int. J. Syst. Evol. Microbiol.">
        <title>The Global Catalogue of Microorganisms (GCM) 10K type strain sequencing project: providing services to taxonomists for standard genome sequencing and annotation.</title>
        <authorList>
            <consortium name="The Broad Institute Genomics Platform"/>
            <consortium name="The Broad Institute Genome Sequencing Center for Infectious Disease"/>
            <person name="Wu L."/>
            <person name="Ma J."/>
        </authorList>
    </citation>
    <scope>NUCLEOTIDE SEQUENCE [LARGE SCALE GENOMIC DNA]</scope>
    <source>
        <strain evidence="3">JCM 4376</strain>
    </source>
</reference>
<evidence type="ECO:0000313" key="2">
    <source>
        <dbReference type="EMBL" id="GGV77194.1"/>
    </source>
</evidence>
<accession>A0ABQ2VVQ7</accession>
<keyword evidence="3" id="KW-1185">Reference proteome</keyword>
<sequence length="276" mass="29339">MQRPLVPFVVAAVLLCAGCSGRSGSGSAREAEKTAKASPSRSAADHGAAVRAAVAATERSSARIDEQIEIGDGATEYVVSVKGDFDWAGAKGRLAVALRNAAVPGKTSPRMDEIFDGDTVYMGGFAEMEGSWGSIRRDKAEAHYVLRAPVNDPEHVLRQVAQMRRISKVGEETVNGTPAVHYRGVLPDETVTLRMAKEMRAKIDSAREQVGGITVYADAWIDRNGRIVRTRLDWPMGAAGAKATMNLTDHGKPVRAKAPDPGKVVPMPDLGGPLPG</sequence>
<dbReference type="Proteomes" id="UP000660675">
    <property type="component" value="Unassembled WGS sequence"/>
</dbReference>
<gene>
    <name evidence="2" type="ORF">GCM10015535_09920</name>
</gene>
<feature type="region of interest" description="Disordered" evidence="1">
    <location>
        <begin position="251"/>
        <end position="276"/>
    </location>
</feature>